<dbReference type="InterPro" id="IPR014721">
    <property type="entry name" value="Ribsml_uS5_D2-typ_fold_subgr"/>
</dbReference>
<evidence type="ECO:0000256" key="5">
    <source>
        <dbReference type="ARBA" id="ARBA00022741"/>
    </source>
</evidence>
<comment type="function">
    <text evidence="9">Catalyzes the phosphorylation of the position 2 hydroxy group of 4-diphosphocytidyl-2C-methyl-D-erythritol.</text>
</comment>
<dbReference type="SUPFAM" id="SSF54211">
    <property type="entry name" value="Ribosomal protein S5 domain 2-like"/>
    <property type="match status" value="1"/>
</dbReference>
<dbReference type="Gene3D" id="3.30.230.10">
    <property type="match status" value="1"/>
</dbReference>
<dbReference type="InterPro" id="IPR020568">
    <property type="entry name" value="Ribosomal_Su5_D2-typ_SF"/>
</dbReference>
<evidence type="ECO:0000259" key="10">
    <source>
        <dbReference type="Pfam" id="PF00288"/>
    </source>
</evidence>
<dbReference type="PANTHER" id="PTHR43527">
    <property type="entry name" value="4-DIPHOSPHOCYTIDYL-2-C-METHYL-D-ERYTHRITOL KINASE, CHLOROPLASTIC"/>
    <property type="match status" value="1"/>
</dbReference>
<dbReference type="EMBL" id="CP150096">
    <property type="protein sequence ID" value="WZN44832.1"/>
    <property type="molecule type" value="Genomic_DNA"/>
</dbReference>
<keyword evidence="6 9" id="KW-0418">Kinase</keyword>
<feature type="domain" description="GHMP kinase N-terminal" evidence="10">
    <location>
        <begin position="63"/>
        <end position="138"/>
    </location>
</feature>
<comment type="pathway">
    <text evidence="9">Isoprenoid biosynthesis; isopentenyl diphosphate biosynthesis via DXP pathway; isopentenyl diphosphate from 1-deoxy-D-xylulose 5-phosphate: step 3/6.</text>
</comment>
<dbReference type="RefSeq" id="WP_341839595.1">
    <property type="nucleotide sequence ID" value="NZ_CP149792.1"/>
</dbReference>
<feature type="binding site" evidence="9">
    <location>
        <begin position="91"/>
        <end position="101"/>
    </location>
    <ligand>
        <name>ATP</name>
        <dbReference type="ChEBI" id="CHEBI:30616"/>
    </ligand>
</feature>
<evidence type="ECO:0000313" key="13">
    <source>
        <dbReference type="Proteomes" id="UP001449657"/>
    </source>
</evidence>
<name>A0ABZ2YZV0_9BACT</name>
<dbReference type="Proteomes" id="UP001449657">
    <property type="component" value="Chromosome"/>
</dbReference>
<dbReference type="InterPro" id="IPR006204">
    <property type="entry name" value="GHMP_kinase_N_dom"/>
</dbReference>
<keyword evidence="4 9" id="KW-0808">Transferase</keyword>
<dbReference type="PIRSF" id="PIRSF010376">
    <property type="entry name" value="IspE"/>
    <property type="match status" value="1"/>
</dbReference>
<dbReference type="EC" id="2.7.1.148" evidence="2 9"/>
<feature type="active site" evidence="9">
    <location>
        <position position="133"/>
    </location>
</feature>
<evidence type="ECO:0000256" key="7">
    <source>
        <dbReference type="ARBA" id="ARBA00022840"/>
    </source>
</evidence>
<organism evidence="12 13">
    <name type="scientific">Chitinophaga caseinilytica</name>
    <dbReference type="NCBI Taxonomy" id="2267521"/>
    <lineage>
        <taxon>Bacteria</taxon>
        <taxon>Pseudomonadati</taxon>
        <taxon>Bacteroidota</taxon>
        <taxon>Chitinophagia</taxon>
        <taxon>Chitinophagales</taxon>
        <taxon>Chitinophagaceae</taxon>
        <taxon>Chitinophaga</taxon>
    </lineage>
</organism>
<evidence type="ECO:0000256" key="6">
    <source>
        <dbReference type="ARBA" id="ARBA00022777"/>
    </source>
</evidence>
<feature type="active site" evidence="9">
    <location>
        <position position="8"/>
    </location>
</feature>
<comment type="catalytic activity">
    <reaction evidence="9">
        <text>4-CDP-2-C-methyl-D-erythritol + ATP = 4-CDP-2-C-methyl-D-erythritol 2-phosphate + ADP + H(+)</text>
        <dbReference type="Rhea" id="RHEA:18437"/>
        <dbReference type="ChEBI" id="CHEBI:15378"/>
        <dbReference type="ChEBI" id="CHEBI:30616"/>
        <dbReference type="ChEBI" id="CHEBI:57823"/>
        <dbReference type="ChEBI" id="CHEBI:57919"/>
        <dbReference type="ChEBI" id="CHEBI:456216"/>
        <dbReference type="EC" id="2.7.1.148"/>
    </reaction>
</comment>
<dbReference type="PANTHER" id="PTHR43527:SF2">
    <property type="entry name" value="4-DIPHOSPHOCYTIDYL-2-C-METHYL-D-ERYTHRITOL KINASE, CHLOROPLASTIC"/>
    <property type="match status" value="1"/>
</dbReference>
<feature type="domain" description="GHMP kinase C-terminal" evidence="11">
    <location>
        <begin position="201"/>
        <end position="249"/>
    </location>
</feature>
<evidence type="ECO:0000256" key="2">
    <source>
        <dbReference type="ARBA" id="ARBA00012052"/>
    </source>
</evidence>
<dbReference type="SUPFAM" id="SSF55060">
    <property type="entry name" value="GHMP Kinase, C-terminal domain"/>
    <property type="match status" value="1"/>
</dbReference>
<dbReference type="InterPro" id="IPR004424">
    <property type="entry name" value="IspE"/>
</dbReference>
<dbReference type="Pfam" id="PF00288">
    <property type="entry name" value="GHMP_kinases_N"/>
    <property type="match status" value="1"/>
</dbReference>
<comment type="similarity">
    <text evidence="1 9">Belongs to the GHMP kinase family. IspE subfamily.</text>
</comment>
<dbReference type="Pfam" id="PF08544">
    <property type="entry name" value="GHMP_kinases_C"/>
    <property type="match status" value="1"/>
</dbReference>
<protein>
    <recommendedName>
        <fullName evidence="3 9">4-diphosphocytidyl-2-C-methyl-D-erythritol kinase</fullName>
        <shortName evidence="9">CMK</shortName>
        <ecNumber evidence="2 9">2.7.1.148</ecNumber>
    </recommendedName>
    <alternativeName>
        <fullName evidence="8 9">4-(cytidine-5'-diphospho)-2-C-methyl-D-erythritol kinase</fullName>
    </alternativeName>
</protein>
<keyword evidence="9" id="KW-0414">Isoprene biosynthesis</keyword>
<evidence type="ECO:0000256" key="9">
    <source>
        <dbReference type="HAMAP-Rule" id="MF_00061"/>
    </source>
</evidence>
<dbReference type="InterPro" id="IPR036554">
    <property type="entry name" value="GHMP_kinase_C_sf"/>
</dbReference>
<keyword evidence="5 9" id="KW-0547">Nucleotide-binding</keyword>
<dbReference type="GO" id="GO:0050515">
    <property type="term" value="F:4-(cytidine 5'-diphospho)-2-C-methyl-D-erythritol kinase activity"/>
    <property type="evidence" value="ECO:0007669"/>
    <property type="project" value="UniProtKB-EC"/>
</dbReference>
<keyword evidence="7 9" id="KW-0067">ATP-binding</keyword>
<dbReference type="InterPro" id="IPR013750">
    <property type="entry name" value="GHMP_kinase_C_dom"/>
</dbReference>
<gene>
    <name evidence="9 12" type="primary">ispE</name>
    <name evidence="12" type="ORF">WJU22_18200</name>
</gene>
<dbReference type="NCBIfam" id="TIGR00154">
    <property type="entry name" value="ispE"/>
    <property type="match status" value="1"/>
</dbReference>
<evidence type="ECO:0000259" key="11">
    <source>
        <dbReference type="Pfam" id="PF08544"/>
    </source>
</evidence>
<proteinExistence type="inferred from homology"/>
<evidence type="ECO:0000256" key="3">
    <source>
        <dbReference type="ARBA" id="ARBA00017473"/>
    </source>
</evidence>
<dbReference type="Gene3D" id="3.30.70.890">
    <property type="entry name" value="GHMP kinase, C-terminal domain"/>
    <property type="match status" value="1"/>
</dbReference>
<dbReference type="HAMAP" id="MF_00061">
    <property type="entry name" value="IspE"/>
    <property type="match status" value="1"/>
</dbReference>
<evidence type="ECO:0000313" key="12">
    <source>
        <dbReference type="EMBL" id="WZN44832.1"/>
    </source>
</evidence>
<evidence type="ECO:0000256" key="4">
    <source>
        <dbReference type="ARBA" id="ARBA00022679"/>
    </source>
</evidence>
<evidence type="ECO:0000256" key="1">
    <source>
        <dbReference type="ARBA" id="ARBA00009684"/>
    </source>
</evidence>
<reference evidence="12 13" key="1">
    <citation type="submission" date="2024-03" db="EMBL/GenBank/DDBJ databases">
        <title>Chitinophaga caseinilytica sp. nov., a casein hydrolysing bacterium isolated from forest soil.</title>
        <authorList>
            <person name="Lee D.S."/>
            <person name="Han D.M."/>
            <person name="Baek J.H."/>
            <person name="Choi D.G."/>
            <person name="Jeon J.H."/>
            <person name="Jeon C.O."/>
        </authorList>
    </citation>
    <scope>NUCLEOTIDE SEQUENCE [LARGE SCALE GENOMIC DNA]</scope>
    <source>
        <strain evidence="12 13">KACC 19118</strain>
    </source>
</reference>
<keyword evidence="13" id="KW-1185">Reference proteome</keyword>
<sequence>MIVFPNCKINLGLHILRKRDDGFHDLETVFYPLPVRDALEVITAPALAFSQSGIAIPGDAADNLCMRAYQLLKADFPELPAVHIHLHKVIPTGAGLGGGSADGAFTLALLNTKYNLGLDEARLMGYAAQLGSDCPFFIRNQASLGQGRGEILSSFPVDLSRYSFLLVHPGIHVNTGWAFGQLRPGAPEVPLSAIDWKDVRSWKGRLTNDFEAPVFTKHSEIAAIRDRMYDTGAVYASMSGSGSAVYGIFEVGKVPDLKWKEGYFVFRG</sequence>
<accession>A0ABZ2YZV0</accession>
<evidence type="ECO:0000256" key="8">
    <source>
        <dbReference type="ARBA" id="ARBA00032554"/>
    </source>
</evidence>